<dbReference type="SUPFAM" id="SSF55486">
    <property type="entry name" value="Metalloproteases ('zincins'), catalytic domain"/>
    <property type="match status" value="1"/>
</dbReference>
<feature type="domain" description="Fibronectin type-III" evidence="1">
    <location>
        <begin position="798"/>
        <end position="889"/>
    </location>
</feature>
<evidence type="ECO:0000259" key="1">
    <source>
        <dbReference type="PROSITE" id="PS50853"/>
    </source>
</evidence>
<sequence length="1291" mass="138041">MKDLFSKCVSMLLMLMLIIVVVNVTYAFKERAEKSDMEKLEFRADEMYISQTNISLNEVLSQLANRDVWQEFLAKNAGSQVYIDPRSGRPTTLVTVNPIIPGTGDGNVVTLEGLSMKLGYKVEAVGEKEVRQLVLDFLRSNARVLGISFNELGEVRVTNTDGRNIWHVFIKREVNGMPVRDAAIALAINHGNIVLWGLDKWGDIDVDFHPSLTEEDALYRGFNFIGGMSPSDSFVEKAHLELLPVAPVYWAGAVGEGYNYRLVWAYTFKREGYLNIWEVLVDAHDGRIVAFQDTTQWALRKIVGMIYPLSCDGCCPDGCAVQYGMPFVNTGFAAPNNYTDINGRYDWTSGTVVTTLDTRYITIGTDCGAASESSATGDLDLGGTNGEHDCTVPAGHSTGDTFSARSASAELTNINRNARAWINYGWLDCSGVACITANVNVQSTCNANYGGNSMNFFRSGGGCRNTGEIAAVFDHEWGHGLDDYDANGTMSSPVEVIADAVCSIRLHNSCIGRGFWWTLDRSCGQWTSCPSNPGTSYGYNCNGYGNCCLGCTGIRDSDYAKHATGVPSTAANFVCTNCGGGGGPCGKEVHCENAPGAEAIWDLAARDLQVAPFNLDRQTAFQVAERVLYIGSGLVTNWYACSCPNSDGCAATSAYQQFITADDDDGNLNNGTPHMTAIYNSHNRHAIACATPTPQNSGCSSGPTQAPVLSVTAQANGAVLNWTAVPNTSTYWIFKSVGIMGCDHAKIKIAQVPSTQLTYTDVGLDCKESNYMVQPMGSNASCLGPTSNCATVTPPYPGPSNLTATATAPNQVTVSWNSVPGALGYNVYRRVTNCGVLQETQIATNISTTSYVDSPVSGGVTYAYSVSTVSSQCESSKANWVSVVPTGDCALAPCFAGATSATNDQQSNCRITVTWNAGTSSCPSYPTLKYNVYRSTDPLFVPGPANLLQNCVIGTSFQDNNITYATTYYYVVRAEDSRTGGAGPCNGGDVDANTVKVNATPSGPDTVIWVDDFEGSNNWTVSANWVWNNTAQAHSPTHSAWSNNLNSQACNTITKTSLVAIPPAIANPKLEFWTRHQIETGWDDGIVYGSNNGTTFTKLNLTPNYPGVQGSGAPACLGAAGQPTFTGTNATWTLYQSDLTTYIGGNFTVRFTYGTDASVTSGGWWIDDVRIFYGSACTTGPTPPGRVLNTLTATKSGTNVVLNWTAPGGTCTVTGYGVYRGALPWTAYNHASLSCSVSGLTYTDTNPASSYYYLVVPRNTASEGSYGTDSAGTQVPQAATPCFAQSLTACN</sequence>
<evidence type="ECO:0000313" key="3">
    <source>
        <dbReference type="Proteomes" id="UP000178943"/>
    </source>
</evidence>
<name>A0A1F5VP54_9BACT</name>
<dbReference type="EMBL" id="MFGW01000115">
    <property type="protein sequence ID" value="OGF65160.1"/>
    <property type="molecule type" value="Genomic_DNA"/>
</dbReference>
<comment type="caution">
    <text evidence="2">The sequence shown here is derived from an EMBL/GenBank/DDBJ whole genome shotgun (WGS) entry which is preliminary data.</text>
</comment>
<protein>
    <recommendedName>
        <fullName evidence="1">Fibronectin type-III domain-containing protein</fullName>
    </recommendedName>
</protein>
<dbReference type="PROSITE" id="PS50853">
    <property type="entry name" value="FN3"/>
    <property type="match status" value="2"/>
</dbReference>
<gene>
    <name evidence="2" type="ORF">A2Y62_11920</name>
</gene>
<dbReference type="Pfam" id="PF20773">
    <property type="entry name" value="InhA-like_MAM"/>
    <property type="match status" value="1"/>
</dbReference>
<reference evidence="2 3" key="1">
    <citation type="journal article" date="2016" name="Nat. Commun.">
        <title>Thousands of microbial genomes shed light on interconnected biogeochemical processes in an aquifer system.</title>
        <authorList>
            <person name="Anantharaman K."/>
            <person name="Brown C.T."/>
            <person name="Hug L.A."/>
            <person name="Sharon I."/>
            <person name="Castelle C.J."/>
            <person name="Probst A.J."/>
            <person name="Thomas B.C."/>
            <person name="Singh A."/>
            <person name="Wilkins M.J."/>
            <person name="Karaoz U."/>
            <person name="Brodie E.L."/>
            <person name="Williams K.H."/>
            <person name="Hubbard S.S."/>
            <person name="Banfield J.F."/>
        </authorList>
    </citation>
    <scope>NUCLEOTIDE SEQUENCE [LARGE SCALE GENOMIC DNA]</scope>
</reference>
<proteinExistence type="predicted"/>
<evidence type="ECO:0000313" key="2">
    <source>
        <dbReference type="EMBL" id="OGF65160.1"/>
    </source>
</evidence>
<dbReference type="STRING" id="1817863.A2Y62_11920"/>
<dbReference type="CDD" id="cd00063">
    <property type="entry name" value="FN3"/>
    <property type="match status" value="1"/>
</dbReference>
<dbReference type="InterPro" id="IPR036116">
    <property type="entry name" value="FN3_sf"/>
</dbReference>
<dbReference type="InterPro" id="IPR003961">
    <property type="entry name" value="FN3_dom"/>
</dbReference>
<feature type="domain" description="Fibronectin type-III" evidence="1">
    <location>
        <begin position="1183"/>
        <end position="1278"/>
    </location>
</feature>
<dbReference type="Proteomes" id="UP000178943">
    <property type="component" value="Unassembled WGS sequence"/>
</dbReference>
<organism evidence="2 3">
    <name type="scientific">Candidatus Fischerbacteria bacterium RBG_13_37_8</name>
    <dbReference type="NCBI Taxonomy" id="1817863"/>
    <lineage>
        <taxon>Bacteria</taxon>
        <taxon>Candidatus Fischeribacteriota</taxon>
    </lineage>
</organism>
<dbReference type="InterPro" id="IPR013783">
    <property type="entry name" value="Ig-like_fold"/>
</dbReference>
<dbReference type="Gene3D" id="2.60.40.10">
    <property type="entry name" value="Immunoglobulins"/>
    <property type="match status" value="3"/>
</dbReference>
<accession>A0A1F5VP54</accession>
<dbReference type="SMART" id="SM00060">
    <property type="entry name" value="FN3"/>
    <property type="match status" value="3"/>
</dbReference>
<dbReference type="SUPFAM" id="SSF49265">
    <property type="entry name" value="Fibronectin type III"/>
    <property type="match status" value="2"/>
</dbReference>